<dbReference type="CDD" id="cd01483">
    <property type="entry name" value="E1_enzyme_family"/>
    <property type="match status" value="1"/>
</dbReference>
<evidence type="ECO:0000313" key="3">
    <source>
        <dbReference type="EMBL" id="QWG18791.1"/>
    </source>
</evidence>
<dbReference type="RefSeq" id="WP_215614345.1">
    <property type="nucleotide sequence ID" value="NZ_CP076135.1"/>
</dbReference>
<evidence type="ECO:0000259" key="2">
    <source>
        <dbReference type="Pfam" id="PF20590"/>
    </source>
</evidence>
<dbReference type="Pfam" id="PF20590">
    <property type="entry name" value="DUF6791"/>
    <property type="match status" value="1"/>
</dbReference>
<sequence>MSVTPINLNQSPDLAKLEAEGFRLKLVQGTAYHLLIQGVPAVTSKREVVLGTLYCPLEIDPRGKAVNPVANHQCWWIGEPPCDPTGRVMAEMISNPSPEDKGDGIKTTVGFSRKRADKTNYADYHEKIWAYIRLIWHEAQVLEKSCDPRSDKPVPAVVEAQQRVFRYPDMATTRAGIGAATAKLLANRVAIIGLGGSGSYILDLLAKTPIDELHLFDGDDFQLHNAFRAPGAPRADEIENPPKKVDWFFGIYDRMRTGIFRHPYHVRAEQLPELAGFDFVFVAIDDAEARKVILQGLVAMKVPFIDVGIDVAVDEKGFLRGICRFTVAAPEQHQHLEEVVSFGAAQENDIYRNIQVADLNMANAALAVTKWKKLRGFYADDCREHHSLYTISTHGLTKEDRT</sequence>
<dbReference type="EMBL" id="CP076135">
    <property type="protein sequence ID" value="QWG18791.1"/>
    <property type="molecule type" value="Genomic_DNA"/>
</dbReference>
<protein>
    <submittedName>
        <fullName evidence="3">ThiF family adenylyltransferase</fullName>
    </submittedName>
</protein>
<dbReference type="KEGG" id="bsei:KMZ68_02540"/>
<organism evidence="3 4">
    <name type="scientific">Bradyrhizobium sediminis</name>
    <dbReference type="NCBI Taxonomy" id="2840469"/>
    <lineage>
        <taxon>Bacteria</taxon>
        <taxon>Pseudomonadati</taxon>
        <taxon>Pseudomonadota</taxon>
        <taxon>Alphaproteobacteria</taxon>
        <taxon>Hyphomicrobiales</taxon>
        <taxon>Nitrobacteraceae</taxon>
        <taxon>Bradyrhizobium</taxon>
    </lineage>
</organism>
<dbReference type="InterPro" id="IPR046741">
    <property type="entry name" value="DUF6791"/>
</dbReference>
<gene>
    <name evidence="3" type="ORF">KMZ68_02540</name>
</gene>
<evidence type="ECO:0000259" key="1">
    <source>
        <dbReference type="Pfam" id="PF00899"/>
    </source>
</evidence>
<proteinExistence type="predicted"/>
<dbReference type="InterPro" id="IPR000594">
    <property type="entry name" value="ThiF_NAD_FAD-bd"/>
</dbReference>
<dbReference type="InterPro" id="IPR035985">
    <property type="entry name" value="Ubiquitin-activating_enz"/>
</dbReference>
<dbReference type="Pfam" id="PF00899">
    <property type="entry name" value="ThiF"/>
    <property type="match status" value="1"/>
</dbReference>
<accession>A0A975NQD3</accession>
<evidence type="ECO:0000313" key="4">
    <source>
        <dbReference type="Proteomes" id="UP000680805"/>
    </source>
</evidence>
<dbReference type="AlphaFoldDB" id="A0A975NQD3"/>
<dbReference type="GO" id="GO:0016779">
    <property type="term" value="F:nucleotidyltransferase activity"/>
    <property type="evidence" value="ECO:0007669"/>
    <property type="project" value="UniProtKB-KW"/>
</dbReference>
<keyword evidence="3" id="KW-0808">Transferase</keyword>
<dbReference type="NCBIfam" id="NF004805">
    <property type="entry name" value="PRK06153.1-4"/>
    <property type="match status" value="1"/>
</dbReference>
<name>A0A975NQD3_9BRAD</name>
<dbReference type="Gene3D" id="3.40.50.720">
    <property type="entry name" value="NAD(P)-binding Rossmann-like Domain"/>
    <property type="match status" value="1"/>
</dbReference>
<dbReference type="SUPFAM" id="SSF69572">
    <property type="entry name" value="Activating enzymes of the ubiquitin-like proteins"/>
    <property type="match status" value="1"/>
</dbReference>
<dbReference type="Proteomes" id="UP000680805">
    <property type="component" value="Chromosome"/>
</dbReference>
<feature type="domain" description="DUF6791" evidence="2">
    <location>
        <begin position="12"/>
        <end position="169"/>
    </location>
</feature>
<keyword evidence="3" id="KW-0548">Nucleotidyltransferase</keyword>
<feature type="domain" description="THIF-type NAD/FAD binding fold" evidence="1">
    <location>
        <begin position="181"/>
        <end position="309"/>
    </location>
</feature>
<reference evidence="3" key="1">
    <citation type="submission" date="2021-06" db="EMBL/GenBank/DDBJ databases">
        <title>Bradyrhizobium sp. S2-11-2 Genome sequencing.</title>
        <authorList>
            <person name="Jin L."/>
        </authorList>
    </citation>
    <scope>NUCLEOTIDE SEQUENCE</scope>
    <source>
        <strain evidence="3">S2-11-2</strain>
    </source>
</reference>
<dbReference type="GO" id="GO:0008641">
    <property type="term" value="F:ubiquitin-like modifier activating enzyme activity"/>
    <property type="evidence" value="ECO:0007669"/>
    <property type="project" value="InterPro"/>
</dbReference>
<dbReference type="NCBIfam" id="NF004804">
    <property type="entry name" value="PRK06153.1-3"/>
    <property type="match status" value="1"/>
</dbReference>